<organism evidence="1 2">
    <name type="scientific">Segatella copri</name>
    <dbReference type="NCBI Taxonomy" id="165179"/>
    <lineage>
        <taxon>Bacteria</taxon>
        <taxon>Pseudomonadati</taxon>
        <taxon>Bacteroidota</taxon>
        <taxon>Bacteroidia</taxon>
        <taxon>Bacteroidales</taxon>
        <taxon>Prevotellaceae</taxon>
        <taxon>Segatella</taxon>
    </lineage>
</organism>
<sequence>MAYEQFAAKDASYCRNIPKGSTWGTPCLPFAIDQSQETECKFYSLTGIDADNKCITLESCEEGIIPAGTPVLFKMNEGKTSLSLSASNAEIATAPTVAGTNTDVKLVGSFTKIGGNGNQGLDKNDYIIGKDKFWRVSDLTGGKGVGSKPMHAYIHPVTASQARAAMLSIGKGDGITAIDNLNAISNDANTEYYDANSRRTNGLQKGLNIVKRGSKTYKIMVK</sequence>
<dbReference type="EMBL" id="JAPDVH010000001">
    <property type="protein sequence ID" value="MCW4156954.1"/>
    <property type="molecule type" value="Genomic_DNA"/>
</dbReference>
<proteinExistence type="predicted"/>
<reference evidence="1" key="1">
    <citation type="submission" date="2022-11" db="EMBL/GenBank/DDBJ databases">
        <title>Genomic repertoires linked with pathogenic potency of arthritogenic Prevotella copri isolated from the gut of rheumatoid arthritis patients.</title>
        <authorList>
            <person name="Nii T."/>
            <person name="Maeda Y."/>
            <person name="Motooka D."/>
            <person name="Naito M."/>
            <person name="Matsumoto Y."/>
            <person name="Ogawa T."/>
            <person name="Oguro-Igashira E."/>
            <person name="Kishikawa T."/>
            <person name="Yamashita M."/>
            <person name="Koizumi S."/>
            <person name="Kurakawa T."/>
            <person name="Okumura R."/>
            <person name="Kayama H."/>
            <person name="Murakami M."/>
            <person name="Sakaguchi T."/>
            <person name="Das B."/>
            <person name="Nakamura S."/>
            <person name="Okada Y."/>
            <person name="Kumanogoh A."/>
            <person name="Takeda K."/>
        </authorList>
    </citation>
    <scope>NUCLEOTIDE SEQUENCE</scope>
    <source>
        <strain evidence="1">H012_8</strain>
    </source>
</reference>
<evidence type="ECO:0000313" key="1">
    <source>
        <dbReference type="EMBL" id="MCW4156954.1"/>
    </source>
</evidence>
<protein>
    <submittedName>
        <fullName evidence="1">Uncharacterized protein</fullName>
    </submittedName>
</protein>
<gene>
    <name evidence="1" type="ORF">ONT23_15795</name>
</gene>
<name>A0AAW5UT83_9BACT</name>
<dbReference type="AlphaFoldDB" id="A0AAW5UT83"/>
<accession>A0AAW5UT83</accession>
<evidence type="ECO:0000313" key="2">
    <source>
        <dbReference type="Proteomes" id="UP001209168"/>
    </source>
</evidence>
<comment type="caution">
    <text evidence="1">The sequence shown here is derived from an EMBL/GenBank/DDBJ whole genome shotgun (WGS) entry which is preliminary data.</text>
</comment>
<dbReference type="RefSeq" id="WP_264902523.1">
    <property type="nucleotide sequence ID" value="NZ_JAPDVH010000001.1"/>
</dbReference>
<dbReference type="Proteomes" id="UP001209168">
    <property type="component" value="Unassembled WGS sequence"/>
</dbReference>